<dbReference type="Proteomes" id="UP000319783">
    <property type="component" value="Unassembled WGS sequence"/>
</dbReference>
<reference evidence="4 5" key="1">
    <citation type="submission" date="2019-04" db="EMBL/GenBank/DDBJ databases">
        <title>Genome of a novel bacterium Candidatus Jettenia ecosi reconstructed from metagenome of an anammox bioreactor.</title>
        <authorList>
            <person name="Mardanov A.V."/>
            <person name="Beletsky A.V."/>
            <person name="Ravin N.V."/>
            <person name="Botchkova E.A."/>
            <person name="Litti Y.V."/>
            <person name="Nozhevnikova A.N."/>
        </authorList>
    </citation>
    <scope>NUCLEOTIDE SEQUENCE [LARGE SCALE GENOMIC DNA]</scope>
    <source>
        <strain evidence="4">J2</strain>
    </source>
</reference>
<dbReference type="PANTHER" id="PTHR11014:SF63">
    <property type="entry name" value="METALLOPEPTIDASE, PUTATIVE (AFU_ORTHOLOGUE AFUA_6G09600)-RELATED"/>
    <property type="match status" value="1"/>
</dbReference>
<feature type="binding site" evidence="2">
    <location>
        <position position="196"/>
    </location>
    <ligand>
        <name>Mn(2+)</name>
        <dbReference type="ChEBI" id="CHEBI:29035"/>
        <label>2</label>
    </ligand>
</feature>
<proteinExistence type="predicted"/>
<dbReference type="GO" id="GO:0046872">
    <property type="term" value="F:metal ion binding"/>
    <property type="evidence" value="ECO:0007669"/>
    <property type="project" value="UniProtKB-KW"/>
</dbReference>
<feature type="binding site" evidence="2">
    <location>
        <position position="135"/>
    </location>
    <ligand>
        <name>Mn(2+)</name>
        <dbReference type="ChEBI" id="CHEBI:29035"/>
        <label>2</label>
    </ligand>
</feature>
<feature type="binding site" evidence="2">
    <location>
        <position position="171"/>
    </location>
    <ligand>
        <name>Mn(2+)</name>
        <dbReference type="ChEBI" id="CHEBI:29035"/>
        <label>2</label>
    </ligand>
</feature>
<dbReference type="AlphaFoldDB" id="A0A533Q7J4"/>
<dbReference type="EMBL" id="SULG01000091">
    <property type="protein sequence ID" value="TLD40606.1"/>
    <property type="molecule type" value="Genomic_DNA"/>
</dbReference>
<dbReference type="PANTHER" id="PTHR11014">
    <property type="entry name" value="PEPTIDASE M20 FAMILY MEMBER"/>
    <property type="match status" value="1"/>
</dbReference>
<keyword evidence="2" id="KW-0464">Manganese</keyword>
<feature type="binding site" evidence="2">
    <location>
        <position position="395"/>
    </location>
    <ligand>
        <name>Mn(2+)</name>
        <dbReference type="ChEBI" id="CHEBI:29035"/>
        <label>2</label>
    </ligand>
</feature>
<dbReference type="SUPFAM" id="SSF55031">
    <property type="entry name" value="Bacterial exopeptidase dimerisation domain"/>
    <property type="match status" value="1"/>
</dbReference>
<comment type="caution">
    <text evidence="4">The sequence shown here is derived from an EMBL/GenBank/DDBJ whole genome shotgun (WGS) entry which is preliminary data.</text>
</comment>
<dbReference type="Gene3D" id="3.30.70.360">
    <property type="match status" value="1"/>
</dbReference>
<organism evidence="4 5">
    <name type="scientific">Candidatus Jettenia ecosi</name>
    <dbReference type="NCBI Taxonomy" id="2494326"/>
    <lineage>
        <taxon>Bacteria</taxon>
        <taxon>Pseudomonadati</taxon>
        <taxon>Planctomycetota</taxon>
        <taxon>Candidatus Brocadiia</taxon>
        <taxon>Candidatus Brocadiales</taxon>
        <taxon>Candidatus Brocadiaceae</taxon>
        <taxon>Candidatus Jettenia</taxon>
    </lineage>
</organism>
<feature type="binding site" evidence="2">
    <location>
        <position position="137"/>
    </location>
    <ligand>
        <name>Mn(2+)</name>
        <dbReference type="ChEBI" id="CHEBI:29035"/>
        <label>2</label>
    </ligand>
</feature>
<dbReference type="InterPro" id="IPR002933">
    <property type="entry name" value="Peptidase_M20"/>
</dbReference>
<comment type="cofactor">
    <cofactor evidence="2">
        <name>Mn(2+)</name>
        <dbReference type="ChEBI" id="CHEBI:29035"/>
    </cofactor>
    <text evidence="2">The Mn(2+) ion enhances activity.</text>
</comment>
<keyword evidence="1" id="KW-0378">Hydrolase</keyword>
<name>A0A533Q7J4_9BACT</name>
<sequence>MGDYLNGLLLCLEYVFSVCILNDYKVPMQNNILIEEILTNAKGIHDYIIQMRRDFHTYPETGFQEIRTSRVIREELKRLGLQVQAEIAKTGVVGILPVDNASSTVAFRADMDALPIMEENDLEFKSQNEGIAHACGHDANMAMLLGAAKLMVQLKDKLKRQVKFIFQPCEEQHPGGAKLMVEHGVLNNVDEIYGLHIEPNISSGIFGLRAGATMAATDRVVITIIGKGGHASTPHLCVDPIVIAAEVILAIQTIVSRKVNPLSPCVVSLCQISGGTTFNVIPDKVKIIGTVRTLSKELRYRMPILIEDTIKGITSVNNASYQFEYLKGHPLLNNPQPQLDFIQNKIIELFGSKSVERIDPKMGGEDFSYYLEKIGGAYVFLGSGNLEKGTNLPLHSSRFLLDEDVLYMGTALFTYIACNP</sequence>
<dbReference type="CDD" id="cd03886">
    <property type="entry name" value="M20_Acy1"/>
    <property type="match status" value="1"/>
</dbReference>
<evidence type="ECO:0000256" key="2">
    <source>
        <dbReference type="PIRSR" id="PIRSR005962-1"/>
    </source>
</evidence>
<accession>A0A533Q7J4</accession>
<dbReference type="PIRSF" id="PIRSF005962">
    <property type="entry name" value="Pept_M20D_amidohydro"/>
    <property type="match status" value="1"/>
</dbReference>
<evidence type="ECO:0000313" key="5">
    <source>
        <dbReference type="Proteomes" id="UP000319783"/>
    </source>
</evidence>
<dbReference type="GO" id="GO:0019877">
    <property type="term" value="P:diaminopimelate biosynthetic process"/>
    <property type="evidence" value="ECO:0007669"/>
    <property type="project" value="UniProtKB-ARBA"/>
</dbReference>
<evidence type="ECO:0000259" key="3">
    <source>
        <dbReference type="Pfam" id="PF07687"/>
    </source>
</evidence>
<keyword evidence="2" id="KW-0479">Metal-binding</keyword>
<dbReference type="Pfam" id="PF07687">
    <property type="entry name" value="M20_dimer"/>
    <property type="match status" value="1"/>
</dbReference>
<dbReference type="Pfam" id="PF01546">
    <property type="entry name" value="Peptidase_M20"/>
    <property type="match status" value="1"/>
</dbReference>
<evidence type="ECO:0000313" key="4">
    <source>
        <dbReference type="EMBL" id="TLD40606.1"/>
    </source>
</evidence>
<gene>
    <name evidence="4" type="ORF">JETT_3142</name>
</gene>
<dbReference type="FunFam" id="3.30.70.360:FF:000001">
    <property type="entry name" value="N-acetyldiaminopimelate deacetylase"/>
    <property type="match status" value="1"/>
</dbReference>
<feature type="domain" description="Peptidase M20 dimerisation" evidence="3">
    <location>
        <begin position="220"/>
        <end position="297"/>
    </location>
</feature>
<dbReference type="Gene3D" id="3.40.630.10">
    <property type="entry name" value="Zn peptidases"/>
    <property type="match status" value="1"/>
</dbReference>
<dbReference type="GO" id="GO:0050118">
    <property type="term" value="F:N-acetyldiaminopimelate deacetylase activity"/>
    <property type="evidence" value="ECO:0007669"/>
    <property type="project" value="UniProtKB-ARBA"/>
</dbReference>
<dbReference type="InterPro" id="IPR011650">
    <property type="entry name" value="Peptidase_M20_dimer"/>
</dbReference>
<dbReference type="SUPFAM" id="SSF53187">
    <property type="entry name" value="Zn-dependent exopeptidases"/>
    <property type="match status" value="1"/>
</dbReference>
<dbReference type="InterPro" id="IPR036264">
    <property type="entry name" value="Bact_exopeptidase_dim_dom"/>
</dbReference>
<protein>
    <submittedName>
        <fullName evidence="4">N-acetyl-L,L-diaminopimelate deacetylase</fullName>
    </submittedName>
</protein>
<dbReference type="InterPro" id="IPR017439">
    <property type="entry name" value="Amidohydrolase"/>
</dbReference>
<evidence type="ECO:0000256" key="1">
    <source>
        <dbReference type="ARBA" id="ARBA00022801"/>
    </source>
</evidence>
<dbReference type="NCBIfam" id="TIGR01891">
    <property type="entry name" value="amidohydrolases"/>
    <property type="match status" value="1"/>
</dbReference>